<evidence type="ECO:0000313" key="3">
    <source>
        <dbReference type="Proteomes" id="UP000054563"/>
    </source>
</evidence>
<protein>
    <submittedName>
        <fullName evidence="2">Uncharacterized protein</fullName>
    </submittedName>
</protein>
<name>A0A0J8UUQ2_COCIT</name>
<reference evidence="3" key="1">
    <citation type="journal article" date="2010" name="Genome Res.">
        <title>Population genomic sequencing of Coccidioides fungi reveals recent hybridization and transposon control.</title>
        <authorList>
            <person name="Neafsey D.E."/>
            <person name="Barker B.M."/>
            <person name="Sharpton T.J."/>
            <person name="Stajich J.E."/>
            <person name="Park D.J."/>
            <person name="Whiston E."/>
            <person name="Hung C.-Y."/>
            <person name="McMahan C."/>
            <person name="White J."/>
            <person name="Sykes S."/>
            <person name="Heiman D."/>
            <person name="Young S."/>
            <person name="Zeng Q."/>
            <person name="Abouelleil A."/>
            <person name="Aftuck L."/>
            <person name="Bessette D."/>
            <person name="Brown A."/>
            <person name="FitzGerald M."/>
            <person name="Lui A."/>
            <person name="Macdonald J.P."/>
            <person name="Priest M."/>
            <person name="Orbach M.J."/>
            <person name="Galgiani J.N."/>
            <person name="Kirkland T.N."/>
            <person name="Cole G.T."/>
            <person name="Birren B.W."/>
            <person name="Henn M.R."/>
            <person name="Taylor J.W."/>
            <person name="Rounsley S.D."/>
        </authorList>
    </citation>
    <scope>NUCLEOTIDE SEQUENCE [LARGE SCALE GENOMIC DNA]</scope>
    <source>
        <strain evidence="3">H538.4</strain>
    </source>
</reference>
<dbReference type="Proteomes" id="UP000054563">
    <property type="component" value="Unassembled WGS sequence"/>
</dbReference>
<sequence>MWKSKRRSHYDGSGLNRSLVHQHDPIGSEFRLASEFAERPAARKPCARAQLTLKRTNSRHRQFSRARGAHDNPSQPSHCDSVQVSTSAKIAEPKIVKVCIQYPLVLSTGPSQSYPHTQRLANYDVLGFPTSHLHISSRGLCATETPKARHILDILNSETGLKAYVSGNTWHIQITSFDIKSRIHSREPLTQSHGPMIDNKQDGTFCILIMFSKATQCAIATANRNTRAK</sequence>
<organism evidence="2 3">
    <name type="scientific">Coccidioides immitis H538.4</name>
    <dbReference type="NCBI Taxonomy" id="396776"/>
    <lineage>
        <taxon>Eukaryota</taxon>
        <taxon>Fungi</taxon>
        <taxon>Dikarya</taxon>
        <taxon>Ascomycota</taxon>
        <taxon>Pezizomycotina</taxon>
        <taxon>Eurotiomycetes</taxon>
        <taxon>Eurotiomycetidae</taxon>
        <taxon>Onygenales</taxon>
        <taxon>Onygenaceae</taxon>
        <taxon>Coccidioides</taxon>
    </lineage>
</organism>
<accession>A0A0J8UUQ2</accession>
<proteinExistence type="predicted"/>
<evidence type="ECO:0000313" key="2">
    <source>
        <dbReference type="EMBL" id="KMU91543.1"/>
    </source>
</evidence>
<gene>
    <name evidence="2" type="ORF">CIHG_09353</name>
</gene>
<evidence type="ECO:0000256" key="1">
    <source>
        <dbReference type="SAM" id="MobiDB-lite"/>
    </source>
</evidence>
<feature type="region of interest" description="Disordered" evidence="1">
    <location>
        <begin position="55"/>
        <end position="80"/>
    </location>
</feature>
<feature type="region of interest" description="Disordered" evidence="1">
    <location>
        <begin position="1"/>
        <end position="20"/>
    </location>
</feature>
<dbReference type="EMBL" id="DS017038">
    <property type="protein sequence ID" value="KMU91543.1"/>
    <property type="molecule type" value="Genomic_DNA"/>
</dbReference>
<dbReference type="VEuPathDB" id="FungiDB:CIHG_09353"/>
<dbReference type="AlphaFoldDB" id="A0A0J8UUQ2"/>